<dbReference type="Proteomes" id="UP001234178">
    <property type="component" value="Unassembled WGS sequence"/>
</dbReference>
<dbReference type="PANTHER" id="PTHR24364:SF18">
    <property type="entry name" value="LP06937P"/>
    <property type="match status" value="1"/>
</dbReference>
<keyword evidence="5" id="KW-1185">Reference proteome</keyword>
<dbReference type="EMBL" id="JAOYFB010000004">
    <property type="protein sequence ID" value="KAK4014480.1"/>
    <property type="molecule type" value="Genomic_DNA"/>
</dbReference>
<dbReference type="InterPro" id="IPR052286">
    <property type="entry name" value="Wnt_signaling_inhibitor"/>
</dbReference>
<comment type="caution">
    <text evidence="4">The sequence shown here is derived from an EMBL/GenBank/DDBJ whole genome shotgun (WGS) entry which is preliminary data.</text>
</comment>
<dbReference type="PANTHER" id="PTHR24364">
    <property type="entry name" value="LP06937P"/>
    <property type="match status" value="1"/>
</dbReference>
<evidence type="ECO:0000256" key="3">
    <source>
        <dbReference type="ARBA" id="ARBA00022737"/>
    </source>
</evidence>
<sequence length="194" mass="21825">MHLEGNHFFSVPNLTNCLNLHTFSTTLNISSSVSIQLPNPREQLQPLEASFYPSSNTVHEVTSLEGMFGYDVLKLKLDMTRFDESIFLGPLQSSNLIISLNPDSKFVCGCNIAWLVRNNRQLLTRVRNEFCADGTAFESIPEQELSGCNNTRFSFCSIDNNKCIPVFVLGLKDSRIRHRIDRSHKNNGNPGAMV</sequence>
<accession>A0ABQ9ZNG0</accession>
<protein>
    <submittedName>
        <fullName evidence="4">Uncharacterized protein</fullName>
    </submittedName>
</protein>
<keyword evidence="2" id="KW-0732">Signal</keyword>
<evidence type="ECO:0000256" key="1">
    <source>
        <dbReference type="ARBA" id="ARBA00022614"/>
    </source>
</evidence>
<keyword evidence="1" id="KW-0433">Leucine-rich repeat</keyword>
<reference evidence="4 5" key="1">
    <citation type="journal article" date="2023" name="Nucleic Acids Res.">
        <title>The hologenome of Daphnia magna reveals possible DNA methylation and microbiome-mediated evolution of the host genome.</title>
        <authorList>
            <person name="Chaturvedi A."/>
            <person name="Li X."/>
            <person name="Dhandapani V."/>
            <person name="Marshall H."/>
            <person name="Kissane S."/>
            <person name="Cuenca-Cambronero M."/>
            <person name="Asole G."/>
            <person name="Calvet F."/>
            <person name="Ruiz-Romero M."/>
            <person name="Marangio P."/>
            <person name="Guigo R."/>
            <person name="Rago D."/>
            <person name="Mirbahai L."/>
            <person name="Eastwood N."/>
            <person name="Colbourne J.K."/>
            <person name="Zhou J."/>
            <person name="Mallon E."/>
            <person name="Orsini L."/>
        </authorList>
    </citation>
    <scope>NUCLEOTIDE SEQUENCE [LARGE SCALE GENOMIC DNA]</scope>
    <source>
        <strain evidence="4">LRV0_1</strain>
    </source>
</reference>
<gene>
    <name evidence="4" type="ORF">OUZ56_027003</name>
</gene>
<organism evidence="4 5">
    <name type="scientific">Daphnia magna</name>
    <dbReference type="NCBI Taxonomy" id="35525"/>
    <lineage>
        <taxon>Eukaryota</taxon>
        <taxon>Metazoa</taxon>
        <taxon>Ecdysozoa</taxon>
        <taxon>Arthropoda</taxon>
        <taxon>Crustacea</taxon>
        <taxon>Branchiopoda</taxon>
        <taxon>Diplostraca</taxon>
        <taxon>Cladocera</taxon>
        <taxon>Anomopoda</taxon>
        <taxon>Daphniidae</taxon>
        <taxon>Daphnia</taxon>
    </lineage>
</organism>
<evidence type="ECO:0000313" key="5">
    <source>
        <dbReference type="Proteomes" id="UP001234178"/>
    </source>
</evidence>
<name>A0ABQ9ZNG0_9CRUS</name>
<evidence type="ECO:0000313" key="4">
    <source>
        <dbReference type="EMBL" id="KAK4014480.1"/>
    </source>
</evidence>
<keyword evidence="3" id="KW-0677">Repeat</keyword>
<evidence type="ECO:0000256" key="2">
    <source>
        <dbReference type="ARBA" id="ARBA00022729"/>
    </source>
</evidence>
<proteinExistence type="predicted"/>